<accession>A0A9P0MYA8</accession>
<dbReference type="AlphaFoldDB" id="A0A9P0MYA8"/>
<name>A0A9P0MYA8_NEZVI</name>
<protein>
    <submittedName>
        <fullName evidence="1">Uncharacterized protein</fullName>
    </submittedName>
</protein>
<evidence type="ECO:0000313" key="2">
    <source>
        <dbReference type="Proteomes" id="UP001152798"/>
    </source>
</evidence>
<keyword evidence="2" id="KW-1185">Reference proteome</keyword>
<organism evidence="1 2">
    <name type="scientific">Nezara viridula</name>
    <name type="common">Southern green stink bug</name>
    <name type="synonym">Cimex viridulus</name>
    <dbReference type="NCBI Taxonomy" id="85310"/>
    <lineage>
        <taxon>Eukaryota</taxon>
        <taxon>Metazoa</taxon>
        <taxon>Ecdysozoa</taxon>
        <taxon>Arthropoda</taxon>
        <taxon>Hexapoda</taxon>
        <taxon>Insecta</taxon>
        <taxon>Pterygota</taxon>
        <taxon>Neoptera</taxon>
        <taxon>Paraneoptera</taxon>
        <taxon>Hemiptera</taxon>
        <taxon>Heteroptera</taxon>
        <taxon>Panheteroptera</taxon>
        <taxon>Pentatomomorpha</taxon>
        <taxon>Pentatomoidea</taxon>
        <taxon>Pentatomidae</taxon>
        <taxon>Pentatominae</taxon>
        <taxon>Nezara</taxon>
    </lineage>
</organism>
<reference evidence="1" key="1">
    <citation type="submission" date="2022-01" db="EMBL/GenBank/DDBJ databases">
        <authorList>
            <person name="King R."/>
        </authorList>
    </citation>
    <scope>NUCLEOTIDE SEQUENCE</scope>
</reference>
<sequence length="103" mass="12140">MEPSVNKVEKKKKKKNWLCYFLYDILLTELFEKTPFPIRRSRRESGVNYRLLSSSPELLIKGRLIYHMFPPGLEITSLSYDDSFNLFPLPDPIRNINLLTFTG</sequence>
<dbReference type="Proteomes" id="UP001152798">
    <property type="component" value="Chromosome 7"/>
</dbReference>
<proteinExistence type="predicted"/>
<gene>
    <name evidence="1" type="ORF">NEZAVI_LOCUS14740</name>
</gene>
<evidence type="ECO:0000313" key="1">
    <source>
        <dbReference type="EMBL" id="CAH1406902.1"/>
    </source>
</evidence>
<dbReference type="EMBL" id="OV725083">
    <property type="protein sequence ID" value="CAH1406902.1"/>
    <property type="molecule type" value="Genomic_DNA"/>
</dbReference>